<name>A0A4C1TY78_EUMVA</name>
<evidence type="ECO:0000313" key="3">
    <source>
        <dbReference type="Proteomes" id="UP000299102"/>
    </source>
</evidence>
<keyword evidence="1" id="KW-1133">Transmembrane helix</keyword>
<dbReference type="EMBL" id="BGZK01000103">
    <property type="protein sequence ID" value="GBP19012.1"/>
    <property type="molecule type" value="Genomic_DNA"/>
</dbReference>
<sequence length="417" mass="46319">MSFRPLLSLTVLKGTEDKTRTVTYLPNVSGINESRTPTKANVLAPTATEKLFGAASNLNFPTAAEIVNEGEANTAAPGTSTMVQSRLTLKPDIIHGTISRRQLKQVQSILSRLNDDEQDTTNMEVLLKIEEPKEKSSCWARLCHWERHNPHSRPLYRDDAFYEGKIENLPEYQKTLADVARDKKTGLEYQLAVSRAVTVVDMSERRGVFTTAVRRVLATMMDPKLLKRVSYMLLCLSGFLTYLGYLVPYVYLRDRNKKAGIGEQHNAFFVSSIGLANAIGRFVLGALAYKFDPVYLSCVSCGLAGVATCVSHFSYDPYYQYAYCGVFGFFIASVSCLRSIMLVSLYGLEKLTNAMGMMIMFQGFGSLLSTPIAATIKDCIGYEYAFIAAGMFLILSSVVVVPVRHINNGEKRKETQA</sequence>
<evidence type="ECO:0000313" key="2">
    <source>
        <dbReference type="EMBL" id="GBP19012.1"/>
    </source>
</evidence>
<keyword evidence="1" id="KW-0472">Membrane</keyword>
<dbReference type="InterPro" id="IPR036259">
    <property type="entry name" value="MFS_trans_sf"/>
</dbReference>
<evidence type="ECO:0000256" key="1">
    <source>
        <dbReference type="SAM" id="Phobius"/>
    </source>
</evidence>
<feature type="transmembrane region" description="Helical" evidence="1">
    <location>
        <begin position="320"/>
        <end position="346"/>
    </location>
</feature>
<dbReference type="InterPro" id="IPR050327">
    <property type="entry name" value="Proton-linked_MCT"/>
</dbReference>
<dbReference type="Gene3D" id="1.20.1250.20">
    <property type="entry name" value="MFS general substrate transporter like domains"/>
    <property type="match status" value="1"/>
</dbReference>
<accession>A0A4C1TY78</accession>
<dbReference type="Pfam" id="PF07690">
    <property type="entry name" value="MFS_1"/>
    <property type="match status" value="1"/>
</dbReference>
<keyword evidence="1" id="KW-0812">Transmembrane</keyword>
<dbReference type="SUPFAM" id="SSF103473">
    <property type="entry name" value="MFS general substrate transporter"/>
    <property type="match status" value="1"/>
</dbReference>
<dbReference type="OrthoDB" id="6509908at2759"/>
<dbReference type="STRING" id="151549.A0A4C1TY78"/>
<feature type="transmembrane region" description="Helical" evidence="1">
    <location>
        <begin position="382"/>
        <end position="403"/>
    </location>
</feature>
<dbReference type="PANTHER" id="PTHR11360">
    <property type="entry name" value="MONOCARBOXYLATE TRANSPORTER"/>
    <property type="match status" value="1"/>
</dbReference>
<keyword evidence="3" id="KW-1185">Reference proteome</keyword>
<reference evidence="2 3" key="1">
    <citation type="journal article" date="2019" name="Commun. Biol.">
        <title>The bagworm genome reveals a unique fibroin gene that provides high tensile strength.</title>
        <authorList>
            <person name="Kono N."/>
            <person name="Nakamura H."/>
            <person name="Ohtoshi R."/>
            <person name="Tomita M."/>
            <person name="Numata K."/>
            <person name="Arakawa K."/>
        </authorList>
    </citation>
    <scope>NUCLEOTIDE SEQUENCE [LARGE SCALE GENOMIC DNA]</scope>
</reference>
<organism evidence="2 3">
    <name type="scientific">Eumeta variegata</name>
    <name type="common">Bagworm moth</name>
    <name type="synonym">Eumeta japonica</name>
    <dbReference type="NCBI Taxonomy" id="151549"/>
    <lineage>
        <taxon>Eukaryota</taxon>
        <taxon>Metazoa</taxon>
        <taxon>Ecdysozoa</taxon>
        <taxon>Arthropoda</taxon>
        <taxon>Hexapoda</taxon>
        <taxon>Insecta</taxon>
        <taxon>Pterygota</taxon>
        <taxon>Neoptera</taxon>
        <taxon>Endopterygota</taxon>
        <taxon>Lepidoptera</taxon>
        <taxon>Glossata</taxon>
        <taxon>Ditrysia</taxon>
        <taxon>Tineoidea</taxon>
        <taxon>Psychidae</taxon>
        <taxon>Oiketicinae</taxon>
        <taxon>Eumeta</taxon>
    </lineage>
</organism>
<dbReference type="InterPro" id="IPR011701">
    <property type="entry name" value="MFS"/>
</dbReference>
<dbReference type="Proteomes" id="UP000299102">
    <property type="component" value="Unassembled WGS sequence"/>
</dbReference>
<protein>
    <submittedName>
        <fullName evidence="2">Monocarboxylate transporter 1</fullName>
    </submittedName>
</protein>
<dbReference type="GO" id="GO:0008028">
    <property type="term" value="F:monocarboxylic acid transmembrane transporter activity"/>
    <property type="evidence" value="ECO:0007669"/>
    <property type="project" value="TreeGrafter"/>
</dbReference>
<feature type="transmembrane region" description="Helical" evidence="1">
    <location>
        <begin position="229"/>
        <end position="247"/>
    </location>
</feature>
<feature type="transmembrane region" description="Helical" evidence="1">
    <location>
        <begin position="267"/>
        <end position="287"/>
    </location>
</feature>
<dbReference type="AlphaFoldDB" id="A0A4C1TY78"/>
<dbReference type="PANTHER" id="PTHR11360:SF238">
    <property type="entry name" value="SD10469P"/>
    <property type="match status" value="1"/>
</dbReference>
<gene>
    <name evidence="2" type="primary">SLC16A1</name>
    <name evidence="2" type="ORF">EVAR_78481_1</name>
</gene>
<proteinExistence type="predicted"/>
<comment type="caution">
    <text evidence="2">The sequence shown here is derived from an EMBL/GenBank/DDBJ whole genome shotgun (WGS) entry which is preliminary data.</text>
</comment>
<feature type="transmembrane region" description="Helical" evidence="1">
    <location>
        <begin position="358"/>
        <end position="376"/>
    </location>
</feature>